<keyword evidence="4" id="KW-0769">Symport</keyword>
<dbReference type="GO" id="GO:0015293">
    <property type="term" value="F:symporter activity"/>
    <property type="evidence" value="ECO:0007669"/>
    <property type="project" value="UniProtKB-KW"/>
</dbReference>
<keyword evidence="6 7" id="KW-0472">Membrane</keyword>
<protein>
    <submittedName>
        <fullName evidence="8">Slc10a-1</fullName>
    </submittedName>
</protein>
<evidence type="ECO:0000256" key="4">
    <source>
        <dbReference type="ARBA" id="ARBA00022847"/>
    </source>
</evidence>
<dbReference type="InterPro" id="IPR038770">
    <property type="entry name" value="Na+/solute_symporter_sf"/>
</dbReference>
<comment type="similarity">
    <text evidence="2">Belongs to the bile acid:sodium symporter (BASS) (TC 2.A.28) family.</text>
</comment>
<feature type="transmembrane region" description="Helical" evidence="7">
    <location>
        <begin position="133"/>
        <end position="152"/>
    </location>
</feature>
<feature type="transmembrane region" description="Helical" evidence="7">
    <location>
        <begin position="293"/>
        <end position="314"/>
    </location>
</feature>
<evidence type="ECO:0000313" key="8">
    <source>
        <dbReference type="EMBL" id="AKN21468.1"/>
    </source>
</evidence>
<organism evidence="8">
    <name type="scientific">Schmidtea mediterranea</name>
    <name type="common">Freshwater planarian flatworm</name>
    <dbReference type="NCBI Taxonomy" id="79327"/>
    <lineage>
        <taxon>Eukaryota</taxon>
        <taxon>Metazoa</taxon>
        <taxon>Spiralia</taxon>
        <taxon>Lophotrochozoa</taxon>
        <taxon>Platyhelminthes</taxon>
        <taxon>Rhabditophora</taxon>
        <taxon>Seriata</taxon>
        <taxon>Tricladida</taxon>
        <taxon>Continenticola</taxon>
        <taxon>Geoplanoidea</taxon>
        <taxon>Dugesiidae</taxon>
        <taxon>Schmidtea</taxon>
    </lineage>
</organism>
<dbReference type="InterPro" id="IPR002657">
    <property type="entry name" value="BilAc:Na_symport/Acr3"/>
</dbReference>
<feature type="transmembrane region" description="Helical" evidence="7">
    <location>
        <begin position="388"/>
        <end position="411"/>
    </location>
</feature>
<reference evidence="8" key="1">
    <citation type="journal article" date="2015" name="Elife">
        <title>Stem cells and fluid flow drive cyst formation in an invertebrate excretory organ.</title>
        <authorList>
            <person name="Thi-Kim Vu H."/>
            <person name="Rink J.C."/>
            <person name="McKinney S.A."/>
            <person name="McClain M."/>
            <person name="Lakshmanaperumal N."/>
            <person name="Alexander R."/>
            <person name="Sanchez Alvarado A."/>
        </authorList>
    </citation>
    <scope>NUCLEOTIDE SEQUENCE</scope>
</reference>
<evidence type="ECO:0000256" key="2">
    <source>
        <dbReference type="ARBA" id="ARBA00006528"/>
    </source>
</evidence>
<evidence type="ECO:0000256" key="7">
    <source>
        <dbReference type="SAM" id="Phobius"/>
    </source>
</evidence>
<dbReference type="InterPro" id="IPR004710">
    <property type="entry name" value="Bilac:Na_transpt"/>
</dbReference>
<dbReference type="Gene3D" id="1.20.1530.20">
    <property type="match status" value="1"/>
</dbReference>
<sequence length="476" mass="54412">MNKYSIISVVLIICTLNFIPPHQNVKASNLCSTANISVQEVYFLENTSLNYTVDIYRNVSEGNFECNSSPAKVVIIVSKIIHLNVLSFLLKANRFGKGKIQCRCQSQVENVTFDILNVSIEKKKTFMDNILRILIWTFLVPLMFLVGCSTEIESIWSHSKKPMPLLIVLFAQYVIMPLLAFGISKLFFLNNEFGFGLLAVSCSPSCITSNMWTILYKGEKDLGLTLTFVSTLFSLFMIPFWVFCLGRFYFDFKIAQIPIRNIFLGVLQVVVPVVLGLIFRYKWKRWGLKLLKVFKILSIIFIWFLLTFGLYVNLYVFEVILDYPHLVPIVAVLPWCGFLFGLLIGIGSKHGFVQSKTISIKIGVQNIGFAILIVKYSMQGLYSDFGILIPFIILISSHALLLVGYICKLIFVKFHKKVVRNEENLMNFPVSSYTIYQPVFLLNDNLLKGKESVIEPTLYYTEEPSECLDNTIEDYL</sequence>
<feature type="transmembrane region" description="Helical" evidence="7">
    <location>
        <begin position="222"/>
        <end position="250"/>
    </location>
</feature>
<evidence type="ECO:0000256" key="3">
    <source>
        <dbReference type="ARBA" id="ARBA00022692"/>
    </source>
</evidence>
<keyword evidence="4" id="KW-0813">Transport</keyword>
<dbReference type="PANTHER" id="PTHR10361:SF28">
    <property type="entry name" value="P3 PROTEIN-RELATED"/>
    <property type="match status" value="1"/>
</dbReference>
<accession>A0A0H3YK44</accession>
<evidence type="ECO:0000256" key="1">
    <source>
        <dbReference type="ARBA" id="ARBA00004141"/>
    </source>
</evidence>
<keyword evidence="5 7" id="KW-1133">Transmembrane helix</keyword>
<evidence type="ECO:0000256" key="5">
    <source>
        <dbReference type="ARBA" id="ARBA00022989"/>
    </source>
</evidence>
<dbReference type="GO" id="GO:0016020">
    <property type="term" value="C:membrane"/>
    <property type="evidence" value="ECO:0007669"/>
    <property type="project" value="UniProtKB-SubCell"/>
</dbReference>
<proteinExistence type="evidence at transcript level"/>
<comment type="subcellular location">
    <subcellularLocation>
        <location evidence="1">Membrane</location>
        <topology evidence="1">Multi-pass membrane protein</topology>
    </subcellularLocation>
</comment>
<feature type="transmembrane region" description="Helical" evidence="7">
    <location>
        <begin position="164"/>
        <end position="187"/>
    </location>
</feature>
<name>A0A0H3YK44_SCHMD</name>
<gene>
    <name evidence="8" type="primary">slc10a-1</name>
</gene>
<keyword evidence="3 7" id="KW-0812">Transmembrane</keyword>
<feature type="transmembrane region" description="Helical" evidence="7">
    <location>
        <begin position="326"/>
        <end position="346"/>
    </location>
</feature>
<dbReference type="PANTHER" id="PTHR10361">
    <property type="entry name" value="SODIUM-BILE ACID COTRANSPORTER"/>
    <property type="match status" value="1"/>
</dbReference>
<feature type="transmembrane region" description="Helical" evidence="7">
    <location>
        <begin position="262"/>
        <end position="281"/>
    </location>
</feature>
<evidence type="ECO:0000256" key="6">
    <source>
        <dbReference type="ARBA" id="ARBA00023136"/>
    </source>
</evidence>
<dbReference type="EMBL" id="KT163518">
    <property type="protein sequence ID" value="AKN21468.1"/>
    <property type="molecule type" value="mRNA"/>
</dbReference>
<dbReference type="Pfam" id="PF01758">
    <property type="entry name" value="SBF"/>
    <property type="match status" value="1"/>
</dbReference>
<feature type="transmembrane region" description="Helical" evidence="7">
    <location>
        <begin position="193"/>
        <end position="215"/>
    </location>
</feature>
<dbReference type="AlphaFoldDB" id="A0A0H3YK44"/>